<protein>
    <submittedName>
        <fullName evidence="1">Uncharacterized protein</fullName>
    </submittedName>
</protein>
<evidence type="ECO:0000313" key="2">
    <source>
        <dbReference type="Proteomes" id="UP000598633"/>
    </source>
</evidence>
<evidence type="ECO:0000313" key="1">
    <source>
        <dbReference type="EMBL" id="MBD3870754.1"/>
    </source>
</evidence>
<dbReference type="Gene3D" id="3.40.50.2000">
    <property type="entry name" value="Glycogen Phosphorylase B"/>
    <property type="match status" value="2"/>
</dbReference>
<dbReference type="SUPFAM" id="SSF53756">
    <property type="entry name" value="UDP-Glycosyltransferase/glycogen phosphorylase"/>
    <property type="match status" value="1"/>
</dbReference>
<sequence>MRVLVHTDDLVGPSMAGSALRAWELARVLLGAGHEVVLSAAAGSSHPEGHGPPVVTKPPWRWPDAILSPPWCLPPRAFLGHQLLVIDGVTPLLAELSACPSTPEIVRRHRTAEARLPLVASRADAILVAGDHQAEWWSTHLAGRIEVPLIRVPFGVPEFDPPADIASIEGVPAGWSVVLWWGGVWPWLDLDTLLAARARLGSANISVVVPTAERPGGSTRLTTRDLEAAGARHGLQQPDFVPLERWIPYAERYRILNRSAVLAVLHRPGPETALSFRTRSLDGVWAAVPLLLSEGGAASDIATSEGWGAVVPPGNPKLAAAALDLLLADRSQERCRAVLTEARDDWRWSVVAQPLVDTLPELGQDSRRSLLPASLRAAAVLAGRSPKVVP</sequence>
<dbReference type="Proteomes" id="UP000598633">
    <property type="component" value="Unassembled WGS sequence"/>
</dbReference>
<dbReference type="EMBL" id="JACXWA010000086">
    <property type="protein sequence ID" value="MBD3870754.1"/>
    <property type="molecule type" value="Genomic_DNA"/>
</dbReference>
<name>A0A8J7CGF2_9BACT</name>
<organism evidence="1 2">
    <name type="scientific">Candidatus Sulfomarinibacter kjeldsenii</name>
    <dbReference type="NCBI Taxonomy" id="2885994"/>
    <lineage>
        <taxon>Bacteria</taxon>
        <taxon>Pseudomonadati</taxon>
        <taxon>Acidobacteriota</taxon>
        <taxon>Thermoanaerobaculia</taxon>
        <taxon>Thermoanaerobaculales</taxon>
        <taxon>Candidatus Sulfomarinibacteraceae</taxon>
        <taxon>Candidatus Sulfomarinibacter</taxon>
    </lineage>
</organism>
<dbReference type="AlphaFoldDB" id="A0A8J7CGF2"/>
<accession>A0A8J7CGF2</accession>
<reference evidence="1 2" key="1">
    <citation type="submission" date="2020-08" db="EMBL/GenBank/DDBJ databases">
        <title>Acidobacteriota in marine sediments use diverse sulfur dissimilation pathways.</title>
        <authorList>
            <person name="Wasmund K."/>
        </authorList>
    </citation>
    <scope>NUCLEOTIDE SEQUENCE [LARGE SCALE GENOMIC DNA]</scope>
    <source>
        <strain evidence="1">MAG AM3-A</strain>
    </source>
</reference>
<gene>
    <name evidence="1" type="ORF">IFJ97_05275</name>
</gene>
<proteinExistence type="predicted"/>
<comment type="caution">
    <text evidence="1">The sequence shown here is derived from an EMBL/GenBank/DDBJ whole genome shotgun (WGS) entry which is preliminary data.</text>
</comment>